<proteinExistence type="predicted"/>
<dbReference type="RefSeq" id="WP_265505733.1">
    <property type="nucleotide sequence ID" value="NZ_JAOTBE010000004.1"/>
</dbReference>
<reference evidence="2 3" key="1">
    <citation type="submission" date="2024-09" db="EMBL/GenBank/DDBJ databases">
        <authorList>
            <person name="Sun Q."/>
            <person name="Mori K."/>
        </authorList>
    </citation>
    <scope>NUCLEOTIDE SEQUENCE [LARGE SCALE GENOMIC DNA]</scope>
    <source>
        <strain evidence="2 3">CCM 7904</strain>
    </source>
</reference>
<evidence type="ECO:0000313" key="3">
    <source>
        <dbReference type="Proteomes" id="UP001589795"/>
    </source>
</evidence>
<comment type="caution">
    <text evidence="2">The sequence shown here is derived from an EMBL/GenBank/DDBJ whole genome shotgun (WGS) entry which is preliminary data.</text>
</comment>
<evidence type="ECO:0000256" key="1">
    <source>
        <dbReference type="SAM" id="MobiDB-lite"/>
    </source>
</evidence>
<dbReference type="InterPro" id="IPR019056">
    <property type="entry name" value="Phage_TAC_6"/>
</dbReference>
<dbReference type="Pfam" id="PF09550">
    <property type="entry name" value="Phage_TAC_6"/>
    <property type="match status" value="1"/>
</dbReference>
<organism evidence="2 3">
    <name type="scientific">Paracoccus rhizosphaerae</name>
    <dbReference type="NCBI Taxonomy" id="1133347"/>
    <lineage>
        <taxon>Bacteria</taxon>
        <taxon>Pseudomonadati</taxon>
        <taxon>Pseudomonadota</taxon>
        <taxon>Alphaproteobacteria</taxon>
        <taxon>Rhodobacterales</taxon>
        <taxon>Paracoccaceae</taxon>
        <taxon>Paracoccus</taxon>
    </lineage>
</organism>
<protein>
    <submittedName>
        <fullName evidence="2">Rcc01693 family protein</fullName>
    </submittedName>
</protein>
<accession>A0ABV6CLY0</accession>
<dbReference type="EMBL" id="JBHLWQ010000146">
    <property type="protein sequence ID" value="MFC0201753.1"/>
    <property type="molecule type" value="Genomic_DNA"/>
</dbReference>
<sequence>MISGSGLDWAGMMRAGLRELRLHPDQFWALTPAELALMLGIGTLAPRMTRSRLADLAARYPDASGSSGGMATAQKGDEGDGDV</sequence>
<name>A0ABV6CLY0_9RHOB</name>
<evidence type="ECO:0000313" key="2">
    <source>
        <dbReference type="EMBL" id="MFC0201753.1"/>
    </source>
</evidence>
<gene>
    <name evidence="2" type="ORF">ACFFIZ_15925</name>
</gene>
<feature type="region of interest" description="Disordered" evidence="1">
    <location>
        <begin position="60"/>
        <end position="83"/>
    </location>
</feature>
<dbReference type="NCBIfam" id="TIGR02216">
    <property type="entry name" value="phage_TIGR02216"/>
    <property type="match status" value="1"/>
</dbReference>
<keyword evidence="3" id="KW-1185">Reference proteome</keyword>
<dbReference type="InterPro" id="IPR011739">
    <property type="entry name" value="GTA_rcc01693"/>
</dbReference>
<dbReference type="Proteomes" id="UP001589795">
    <property type="component" value="Unassembled WGS sequence"/>
</dbReference>